<keyword evidence="1" id="KW-0812">Transmembrane</keyword>
<dbReference type="AlphaFoldDB" id="A0A1I3FI28"/>
<keyword evidence="1" id="KW-0472">Membrane</keyword>
<organism evidence="2 3">
    <name type="scientific">Halpernia frigidisoli</name>
    <dbReference type="NCBI Taxonomy" id="1125876"/>
    <lineage>
        <taxon>Bacteria</taxon>
        <taxon>Pseudomonadati</taxon>
        <taxon>Bacteroidota</taxon>
        <taxon>Flavobacteriia</taxon>
        <taxon>Flavobacteriales</taxon>
        <taxon>Weeksellaceae</taxon>
        <taxon>Chryseobacterium group</taxon>
        <taxon>Halpernia</taxon>
    </lineage>
</organism>
<evidence type="ECO:0000313" key="3">
    <source>
        <dbReference type="Proteomes" id="UP000198931"/>
    </source>
</evidence>
<sequence length="575" mass="65162">MKICFSYILFLISVISIHGQVDLRVIPDKRDLSIDQELKLTVVLEIQGNDFNIQSPLQMPDLSKFNILTTGSENNTDLNIRTKTIVFQVLLQPKQTGRIKVGSVLYTANNKIYKTEPFDVYVTNATKKAIVKPSIANEMYLNLEVKDKTIYKNQPTIAVLKAYSKNFDNFRNVSKIKFPKNGDVNFHQISFAKSDIEQDEDSNMSSQVIGVFLITTSESGEIKIPSVSATVRNNSSSAVLRSRKVTLNVKKLPGKAPENYRNAVGNFNVDMSTTVEENNLVGKPINLNVKVSGEGNLHTMDLPKLAESPEYSFFAPKITYNVKNSKKGSAGNIVLNYIIIPKTTGKIILKTEDFSYFDPEKKAYKNLPSDTLSFASLTSDELNDTKTAIEKVNEYTTNVLSTVHTPKIIAQQLQIPKAHELNYKIILGNLALLCGLLFLIFKYRDKKRKKVSFAKNIKAAPVENIAEAEARLIKDKPFDFASEISYLEVLNHNQDFTTFFTSFENFQKDLEIYSERKSDLTFNNYLIQNKGAKFAEDFRNLIHEFSMEKYTPVHDPENINVIFNKLKNIISEIKE</sequence>
<dbReference type="PANTHER" id="PTHR40940">
    <property type="entry name" value="PROTEIN BATD-RELATED"/>
    <property type="match status" value="1"/>
</dbReference>
<reference evidence="2 3" key="1">
    <citation type="submission" date="2016-10" db="EMBL/GenBank/DDBJ databases">
        <authorList>
            <person name="de Groot N.N."/>
        </authorList>
    </citation>
    <scope>NUCLEOTIDE SEQUENCE [LARGE SCALE GENOMIC DNA]</scope>
    <source>
        <strain evidence="2 3">DSM 26000</strain>
    </source>
</reference>
<dbReference type="RefSeq" id="WP_090079395.1">
    <property type="nucleotide sequence ID" value="NZ_FOQT01000002.1"/>
</dbReference>
<gene>
    <name evidence="2" type="ORF">SAMN05443292_1381</name>
</gene>
<keyword evidence="1" id="KW-1133">Transmembrane helix</keyword>
<dbReference type="Pfam" id="PF13584">
    <property type="entry name" value="BatD"/>
    <property type="match status" value="1"/>
</dbReference>
<accession>A0A1I3FI28</accession>
<dbReference type="PANTHER" id="PTHR40940:SF2">
    <property type="entry name" value="BATD"/>
    <property type="match status" value="1"/>
</dbReference>
<proteinExistence type="predicted"/>
<evidence type="ECO:0000256" key="1">
    <source>
        <dbReference type="SAM" id="Phobius"/>
    </source>
</evidence>
<dbReference type="OrthoDB" id="2079210at2"/>
<evidence type="ECO:0000313" key="2">
    <source>
        <dbReference type="EMBL" id="SFI10551.1"/>
    </source>
</evidence>
<protein>
    <submittedName>
        <fullName evidence="2">Oxygen tolerance</fullName>
    </submittedName>
</protein>
<name>A0A1I3FI28_9FLAO</name>
<dbReference type="InterPro" id="IPR025738">
    <property type="entry name" value="BatD"/>
</dbReference>
<dbReference type="Proteomes" id="UP000198931">
    <property type="component" value="Unassembled WGS sequence"/>
</dbReference>
<dbReference type="STRING" id="1125876.SAMN05443292_1381"/>
<dbReference type="EMBL" id="FOQT01000002">
    <property type="protein sequence ID" value="SFI10551.1"/>
    <property type="molecule type" value="Genomic_DNA"/>
</dbReference>
<feature type="transmembrane region" description="Helical" evidence="1">
    <location>
        <begin position="421"/>
        <end position="441"/>
    </location>
</feature>
<keyword evidence="3" id="KW-1185">Reference proteome</keyword>